<dbReference type="EMBL" id="LGIA01000006">
    <property type="protein sequence ID" value="KOH47075.1"/>
    <property type="molecule type" value="Genomic_DNA"/>
</dbReference>
<protein>
    <submittedName>
        <fullName evidence="1">Uncharacterized protein</fullName>
    </submittedName>
</protein>
<keyword evidence="2" id="KW-1185">Reference proteome</keyword>
<dbReference type="Proteomes" id="UP000036958">
    <property type="component" value="Unassembled WGS sequence"/>
</dbReference>
<organism evidence="1 2">
    <name type="scientific">Sunxiuqinia dokdonensis</name>
    <dbReference type="NCBI Taxonomy" id="1409788"/>
    <lineage>
        <taxon>Bacteria</taxon>
        <taxon>Pseudomonadati</taxon>
        <taxon>Bacteroidota</taxon>
        <taxon>Bacteroidia</taxon>
        <taxon>Marinilabiliales</taxon>
        <taxon>Prolixibacteraceae</taxon>
        <taxon>Sunxiuqinia</taxon>
    </lineage>
</organism>
<sequence length="51" mass="5854">MDIGKYAAFLVETDINYRSDNLCDFTDILTHDKKFTSVEPEITKTGLIEQI</sequence>
<comment type="caution">
    <text evidence="1">The sequence shown here is derived from an EMBL/GenBank/DDBJ whole genome shotgun (WGS) entry which is preliminary data.</text>
</comment>
<dbReference type="AlphaFoldDB" id="A0A0L8VF23"/>
<name>A0A0L8VF23_9BACT</name>
<gene>
    <name evidence="1" type="ORF">NC99_01180</name>
</gene>
<evidence type="ECO:0000313" key="2">
    <source>
        <dbReference type="Proteomes" id="UP000036958"/>
    </source>
</evidence>
<evidence type="ECO:0000313" key="1">
    <source>
        <dbReference type="EMBL" id="KOH47075.1"/>
    </source>
</evidence>
<reference evidence="2" key="1">
    <citation type="submission" date="2015-07" db="EMBL/GenBank/DDBJ databases">
        <title>Genome sequencing of Sunxiuqinia dokdonensis strain SK.</title>
        <authorList>
            <person name="Ahn S."/>
            <person name="Kim B.-C."/>
        </authorList>
    </citation>
    <scope>NUCLEOTIDE SEQUENCE [LARGE SCALE GENOMIC DNA]</scope>
    <source>
        <strain evidence="2">SK</strain>
    </source>
</reference>
<dbReference type="STRING" id="1409788.NC99_01180"/>
<accession>A0A0L8VF23</accession>
<proteinExistence type="predicted"/>